<evidence type="ECO:0000256" key="1">
    <source>
        <dbReference type="SAM" id="MobiDB-lite"/>
    </source>
</evidence>
<dbReference type="EMBL" id="NIPW01000011">
    <property type="protein sequence ID" value="OWJ78437.1"/>
    <property type="molecule type" value="Genomic_DNA"/>
</dbReference>
<feature type="transmembrane region" description="Helical" evidence="2">
    <location>
        <begin position="12"/>
        <end position="30"/>
    </location>
</feature>
<name>A0A212AC41_9RHOB</name>
<keyword evidence="4" id="KW-1185">Reference proteome</keyword>
<dbReference type="OrthoDB" id="9929049at2"/>
<sequence>MTWLLSTRIGRALAALGGLIVALLIAFASGKREGRRDARADRLQDYQDTRRRIDDADVSRGNADDDARWLRDRSQR</sequence>
<proteinExistence type="predicted"/>
<evidence type="ECO:0000313" key="3">
    <source>
        <dbReference type="EMBL" id="OWJ78437.1"/>
    </source>
</evidence>
<reference evidence="3 4" key="1">
    <citation type="submission" date="2016-12" db="EMBL/GenBank/DDBJ databases">
        <title>Comparison of Traditional DNA-DNA Hybridization with In Silico Genomic Analysis.</title>
        <authorList>
            <person name="Nicholson A.C."/>
            <person name="Humrighouse B.W."/>
            <person name="Graziano J."/>
            <person name="Lasker B."/>
            <person name="Whitney A.M."/>
            <person name="Mcquiston J.R."/>
        </authorList>
    </citation>
    <scope>NUCLEOTIDE SEQUENCE [LARGE SCALE GENOMIC DNA]</scope>
    <source>
        <strain evidence="3 4">H2240</strain>
    </source>
</reference>
<dbReference type="AlphaFoldDB" id="A0A212AC41"/>
<dbReference type="Proteomes" id="UP000196878">
    <property type="component" value="Unassembled WGS sequence"/>
</dbReference>
<keyword evidence="2" id="KW-0472">Membrane</keyword>
<organism evidence="3 4">
    <name type="scientific">Haematobacter genomosp. 1</name>
    <dbReference type="NCBI Taxonomy" id="366618"/>
    <lineage>
        <taxon>Bacteria</taxon>
        <taxon>Pseudomonadati</taxon>
        <taxon>Pseudomonadota</taxon>
        <taxon>Alphaproteobacteria</taxon>
        <taxon>Rhodobacterales</taxon>
        <taxon>Paracoccaceae</taxon>
        <taxon>Haematobacter</taxon>
    </lineage>
</organism>
<feature type="region of interest" description="Disordered" evidence="1">
    <location>
        <begin position="57"/>
        <end position="76"/>
    </location>
</feature>
<protein>
    <submittedName>
        <fullName evidence="3">Uncharacterized protein</fullName>
    </submittedName>
</protein>
<keyword evidence="2" id="KW-1133">Transmembrane helix</keyword>
<evidence type="ECO:0000256" key="2">
    <source>
        <dbReference type="SAM" id="Phobius"/>
    </source>
</evidence>
<accession>A0A212AC41</accession>
<keyword evidence="2" id="KW-0812">Transmembrane</keyword>
<dbReference type="RefSeq" id="WP_088215096.1">
    <property type="nucleotide sequence ID" value="NZ_NIPW01000011.1"/>
</dbReference>
<comment type="caution">
    <text evidence="3">The sequence shown here is derived from an EMBL/GenBank/DDBJ whole genome shotgun (WGS) entry which is preliminary data.</text>
</comment>
<gene>
    <name evidence="3" type="ORF">CDV49_08350</name>
</gene>
<evidence type="ECO:0000313" key="4">
    <source>
        <dbReference type="Proteomes" id="UP000196878"/>
    </source>
</evidence>